<accession>A0A2S7IQU5</accession>
<dbReference type="EMBL" id="PTRA01000001">
    <property type="protein sequence ID" value="PQA60087.1"/>
    <property type="molecule type" value="Genomic_DNA"/>
</dbReference>
<keyword evidence="4" id="KW-1185">Reference proteome</keyword>
<dbReference type="InterPro" id="IPR002201">
    <property type="entry name" value="Glyco_trans_9"/>
</dbReference>
<dbReference type="AlphaFoldDB" id="A0A2S7IQU5"/>
<evidence type="ECO:0000256" key="1">
    <source>
        <dbReference type="ARBA" id="ARBA00022676"/>
    </source>
</evidence>
<dbReference type="SUPFAM" id="SSF53756">
    <property type="entry name" value="UDP-Glycosyltransferase/glycogen phosphorylase"/>
    <property type="match status" value="1"/>
</dbReference>
<keyword evidence="1" id="KW-0328">Glycosyltransferase</keyword>
<proteinExistence type="predicted"/>
<dbReference type="RefSeq" id="WP_104712039.1">
    <property type="nucleotide sequence ID" value="NZ_PTRA01000001.1"/>
</dbReference>
<dbReference type="InterPro" id="IPR051199">
    <property type="entry name" value="LPS_LOS_Heptosyltrfase"/>
</dbReference>
<dbReference type="GO" id="GO:0005829">
    <property type="term" value="C:cytosol"/>
    <property type="evidence" value="ECO:0007669"/>
    <property type="project" value="TreeGrafter"/>
</dbReference>
<organism evidence="3 4">
    <name type="scientific">Siphonobacter curvatus</name>
    <dbReference type="NCBI Taxonomy" id="2094562"/>
    <lineage>
        <taxon>Bacteria</taxon>
        <taxon>Pseudomonadati</taxon>
        <taxon>Bacteroidota</taxon>
        <taxon>Cytophagia</taxon>
        <taxon>Cytophagales</taxon>
        <taxon>Cytophagaceae</taxon>
        <taxon>Siphonobacter</taxon>
    </lineage>
</organism>
<reference evidence="4" key="1">
    <citation type="submission" date="2018-02" db="EMBL/GenBank/DDBJ databases">
        <title>Genome sequencing of Solimonas sp. HR-BB.</title>
        <authorList>
            <person name="Lee Y."/>
            <person name="Jeon C.O."/>
        </authorList>
    </citation>
    <scope>NUCLEOTIDE SEQUENCE [LARGE SCALE GENOMIC DNA]</scope>
    <source>
        <strain evidence="4">HR-U</strain>
    </source>
</reference>
<dbReference type="Pfam" id="PF01075">
    <property type="entry name" value="Glyco_transf_9"/>
    <property type="match status" value="1"/>
</dbReference>
<dbReference type="GO" id="GO:0008713">
    <property type="term" value="F:ADP-heptose-lipopolysaccharide heptosyltransferase activity"/>
    <property type="evidence" value="ECO:0007669"/>
    <property type="project" value="TreeGrafter"/>
</dbReference>
<dbReference type="OrthoDB" id="642366at2"/>
<comment type="caution">
    <text evidence="3">The sequence shown here is derived from an EMBL/GenBank/DDBJ whole genome shotgun (WGS) entry which is preliminary data.</text>
</comment>
<keyword evidence="2" id="KW-0808">Transferase</keyword>
<evidence type="ECO:0000313" key="3">
    <source>
        <dbReference type="EMBL" id="PQA60087.1"/>
    </source>
</evidence>
<dbReference type="PANTHER" id="PTHR30160:SF1">
    <property type="entry name" value="LIPOPOLYSACCHARIDE 1,2-N-ACETYLGLUCOSAMINETRANSFERASE-RELATED"/>
    <property type="match status" value="1"/>
</dbReference>
<protein>
    <recommendedName>
        <fullName evidence="5">ADP-heptose--LPS heptosyltransferase</fullName>
    </recommendedName>
</protein>
<sequence>MEKFIALWQHRYRKYSEILRTYVQFWKAYVWVKWVKITSGKPTIGVLMAEHLGDIVACEPLARTIRERHPDAQIFWIVKKSFRELVEYNPAITQRIEEPNVLFSCLLLEKNPFDQLYNLHLSNRVYFPLNRRLVNTHADQQDLTIHNYLHFGRLAEVFAAAGGLPLPDRTEAPRLYIPDTVRTKIDSLKLPARFAVFHTFSNQPVKDWQPQHWNQLTARVLEDFGPVVEVGLKGQIQSSSPEFRDLCGQLSILETAEVIRRASFFVGVDSGPAHLANAVGTYGFLLIGQLGHFEDFNLYTGGYGEGTNARVIWKRKGPASSLSFEEVWQPIQEYLAGRRMTELFTKRIV</sequence>
<dbReference type="GO" id="GO:0009244">
    <property type="term" value="P:lipopolysaccharide core region biosynthetic process"/>
    <property type="evidence" value="ECO:0007669"/>
    <property type="project" value="TreeGrafter"/>
</dbReference>
<dbReference type="CDD" id="cd03789">
    <property type="entry name" value="GT9_LPS_heptosyltransferase"/>
    <property type="match status" value="1"/>
</dbReference>
<dbReference type="PANTHER" id="PTHR30160">
    <property type="entry name" value="TETRAACYLDISACCHARIDE 4'-KINASE-RELATED"/>
    <property type="match status" value="1"/>
</dbReference>
<evidence type="ECO:0008006" key="5">
    <source>
        <dbReference type="Google" id="ProtNLM"/>
    </source>
</evidence>
<evidence type="ECO:0000313" key="4">
    <source>
        <dbReference type="Proteomes" id="UP000239590"/>
    </source>
</evidence>
<dbReference type="Gene3D" id="3.40.50.2000">
    <property type="entry name" value="Glycogen Phosphorylase B"/>
    <property type="match status" value="2"/>
</dbReference>
<evidence type="ECO:0000256" key="2">
    <source>
        <dbReference type="ARBA" id="ARBA00022679"/>
    </source>
</evidence>
<name>A0A2S7IQU5_9BACT</name>
<gene>
    <name evidence="3" type="ORF">C5O19_10860</name>
</gene>
<dbReference type="Proteomes" id="UP000239590">
    <property type="component" value="Unassembled WGS sequence"/>
</dbReference>